<evidence type="ECO:0000256" key="1">
    <source>
        <dbReference type="SAM" id="MobiDB-lite"/>
    </source>
</evidence>
<evidence type="ECO:0000313" key="4">
    <source>
        <dbReference type="Proteomes" id="UP001232148"/>
    </source>
</evidence>
<dbReference type="Proteomes" id="UP001232148">
    <property type="component" value="Unassembled WGS sequence"/>
</dbReference>
<accession>A0AAD9HMU0</accession>
<protein>
    <recommendedName>
        <fullName evidence="2">2EXR domain-containing protein</fullName>
    </recommendedName>
</protein>
<dbReference type="InterPro" id="IPR045518">
    <property type="entry name" value="2EXR"/>
</dbReference>
<feature type="region of interest" description="Disordered" evidence="1">
    <location>
        <begin position="1"/>
        <end position="28"/>
    </location>
</feature>
<dbReference type="EMBL" id="MU842837">
    <property type="protein sequence ID" value="KAK2031793.1"/>
    <property type="molecule type" value="Genomic_DNA"/>
</dbReference>
<gene>
    <name evidence="3" type="ORF">LX32DRAFT_258114</name>
</gene>
<evidence type="ECO:0000313" key="3">
    <source>
        <dbReference type="EMBL" id="KAK2031793.1"/>
    </source>
</evidence>
<sequence length="272" mass="30244">MSAVTGLVPARTPPTEEAADEPPPTTARHPFMALPLELRLLVWEAFGTEPRVFEYREDAHLVRTARDRRHARHVALGVCAESRRAVLALLRPFPHPLDIQKGGLPSSGGPSPPPPPPAYVPASDIVYLPPGVYRSRVGAWDSPWTTKPGFRNVGLHWSVLPDERRIAEALRSCARCFTDAARLLVFIEFRPLPQPEEEEEKAGGGGLMRLLGPVEDEFRLPQLFSEARGLVDEFWTWGELRVAIEKVRRGIVGVPEVEGVLYCRDVEEVLGC</sequence>
<organism evidence="3 4">
    <name type="scientific">Colletotrichum zoysiae</name>
    <dbReference type="NCBI Taxonomy" id="1216348"/>
    <lineage>
        <taxon>Eukaryota</taxon>
        <taxon>Fungi</taxon>
        <taxon>Dikarya</taxon>
        <taxon>Ascomycota</taxon>
        <taxon>Pezizomycotina</taxon>
        <taxon>Sordariomycetes</taxon>
        <taxon>Hypocreomycetidae</taxon>
        <taxon>Glomerellales</taxon>
        <taxon>Glomerellaceae</taxon>
        <taxon>Colletotrichum</taxon>
        <taxon>Colletotrichum graminicola species complex</taxon>
    </lineage>
</organism>
<comment type="caution">
    <text evidence="3">The sequence shown here is derived from an EMBL/GenBank/DDBJ whole genome shotgun (WGS) entry which is preliminary data.</text>
</comment>
<dbReference type="Pfam" id="PF20150">
    <property type="entry name" value="2EXR"/>
    <property type="match status" value="1"/>
</dbReference>
<keyword evidence="4" id="KW-1185">Reference proteome</keyword>
<name>A0AAD9HMU0_9PEZI</name>
<dbReference type="AlphaFoldDB" id="A0AAD9HMU0"/>
<feature type="domain" description="2EXR" evidence="2">
    <location>
        <begin position="29"/>
        <end position="98"/>
    </location>
</feature>
<evidence type="ECO:0000259" key="2">
    <source>
        <dbReference type="Pfam" id="PF20150"/>
    </source>
</evidence>
<proteinExistence type="predicted"/>
<reference evidence="3" key="1">
    <citation type="submission" date="2021-06" db="EMBL/GenBank/DDBJ databases">
        <title>Comparative genomics, transcriptomics and evolutionary studies reveal genomic signatures of adaptation to plant cell wall in hemibiotrophic fungi.</title>
        <authorList>
            <consortium name="DOE Joint Genome Institute"/>
            <person name="Baroncelli R."/>
            <person name="Diaz J.F."/>
            <person name="Benocci T."/>
            <person name="Peng M."/>
            <person name="Battaglia E."/>
            <person name="Haridas S."/>
            <person name="Andreopoulos W."/>
            <person name="Labutti K."/>
            <person name="Pangilinan J."/>
            <person name="Floch G.L."/>
            <person name="Makela M.R."/>
            <person name="Henrissat B."/>
            <person name="Grigoriev I.V."/>
            <person name="Crouch J.A."/>
            <person name="De Vries R.P."/>
            <person name="Sukno S.A."/>
            <person name="Thon M.R."/>
        </authorList>
    </citation>
    <scope>NUCLEOTIDE SEQUENCE</scope>
    <source>
        <strain evidence="3">MAFF235873</strain>
    </source>
</reference>